<dbReference type="OrthoDB" id="414661at2759"/>
<protein>
    <submittedName>
        <fullName evidence="12">Trypsin-3-like</fullName>
    </submittedName>
</protein>
<keyword evidence="2 8" id="KW-0645">Protease</keyword>
<dbReference type="GO" id="GO:0004252">
    <property type="term" value="F:serine-type endopeptidase activity"/>
    <property type="evidence" value="ECO:0007669"/>
    <property type="project" value="InterPro"/>
</dbReference>
<name>A0A8B8IID1_VANTA</name>
<dbReference type="InterPro" id="IPR001314">
    <property type="entry name" value="Peptidase_S1A"/>
</dbReference>
<dbReference type="RefSeq" id="XP_026496855.1">
    <property type="nucleotide sequence ID" value="XM_026641070.2"/>
</dbReference>
<feature type="chain" id="PRO_5034289294" evidence="9">
    <location>
        <begin position="19"/>
        <end position="263"/>
    </location>
</feature>
<feature type="signal peptide" evidence="9">
    <location>
        <begin position="1"/>
        <end position="18"/>
    </location>
</feature>
<dbReference type="FunFam" id="2.40.10.10:FF:000077">
    <property type="entry name" value="Predicted protein"/>
    <property type="match status" value="1"/>
</dbReference>
<feature type="domain" description="Peptidase S1" evidence="10">
    <location>
        <begin position="30"/>
        <end position="261"/>
    </location>
</feature>
<dbReference type="InterPro" id="IPR033116">
    <property type="entry name" value="TRYPSIN_SER"/>
</dbReference>
<dbReference type="PANTHER" id="PTHR24276:SF91">
    <property type="entry name" value="AT26814P-RELATED"/>
    <property type="match status" value="1"/>
</dbReference>
<keyword evidence="5 8" id="KW-0720">Serine protease</keyword>
<evidence type="ECO:0000256" key="1">
    <source>
        <dbReference type="ARBA" id="ARBA00007664"/>
    </source>
</evidence>
<dbReference type="PROSITE" id="PS00135">
    <property type="entry name" value="TRYPSIN_SER"/>
    <property type="match status" value="1"/>
</dbReference>
<evidence type="ECO:0000256" key="4">
    <source>
        <dbReference type="ARBA" id="ARBA00022801"/>
    </source>
</evidence>
<accession>A0A8B8IID1</accession>
<dbReference type="AlphaFoldDB" id="A0A8B8IID1"/>
<proteinExistence type="inferred from homology"/>
<evidence type="ECO:0000256" key="7">
    <source>
        <dbReference type="ARBA" id="ARBA00023157"/>
    </source>
</evidence>
<evidence type="ECO:0000256" key="9">
    <source>
        <dbReference type="SAM" id="SignalP"/>
    </source>
</evidence>
<evidence type="ECO:0000313" key="12">
    <source>
        <dbReference type="RefSeq" id="XP_026496855.1"/>
    </source>
</evidence>
<keyword evidence="6" id="KW-0865">Zymogen</keyword>
<evidence type="ECO:0000256" key="2">
    <source>
        <dbReference type="ARBA" id="ARBA00022670"/>
    </source>
</evidence>
<keyword evidence="3 9" id="KW-0732">Signal</keyword>
<evidence type="ECO:0000256" key="6">
    <source>
        <dbReference type="ARBA" id="ARBA00023145"/>
    </source>
</evidence>
<dbReference type="PROSITE" id="PS00134">
    <property type="entry name" value="TRYPSIN_HIS"/>
    <property type="match status" value="1"/>
</dbReference>
<dbReference type="InterPro" id="IPR018114">
    <property type="entry name" value="TRYPSIN_HIS"/>
</dbReference>
<sequence length="263" mass="28059">MSALFVILLFLVSSFATSSPVTESDRSNRIVNGFIIDISEVPYHAAVRRKSSAGWSYTCGAAVITTRAALTAGHCVKTIEYDPSSLRITVGSSNRLSGGDTYEISKVYVHEEYSVITLEHDIAMLVTATKISFGNNVDAVFIAEPNFNIPIGKSALVSGFGVTSYGGLPSSTLLAANVDIVSQEACSRAYRMIARISSGMICASANNPPRDACQGDSGGPLVVDKSLIGIVSWGEECANSTYPGVYTRVSNYYAWIITKLVLI</sequence>
<organism evidence="11 12">
    <name type="scientific">Vanessa tameamea</name>
    <name type="common">Kamehameha butterfly</name>
    <dbReference type="NCBI Taxonomy" id="334116"/>
    <lineage>
        <taxon>Eukaryota</taxon>
        <taxon>Metazoa</taxon>
        <taxon>Ecdysozoa</taxon>
        <taxon>Arthropoda</taxon>
        <taxon>Hexapoda</taxon>
        <taxon>Insecta</taxon>
        <taxon>Pterygota</taxon>
        <taxon>Neoptera</taxon>
        <taxon>Endopterygota</taxon>
        <taxon>Lepidoptera</taxon>
        <taxon>Glossata</taxon>
        <taxon>Ditrysia</taxon>
        <taxon>Papilionoidea</taxon>
        <taxon>Nymphalidae</taxon>
        <taxon>Nymphalinae</taxon>
        <taxon>Vanessa</taxon>
    </lineage>
</organism>
<dbReference type="PANTHER" id="PTHR24276">
    <property type="entry name" value="POLYSERASE-RELATED"/>
    <property type="match status" value="1"/>
</dbReference>
<keyword evidence="11" id="KW-1185">Reference proteome</keyword>
<dbReference type="PRINTS" id="PR00722">
    <property type="entry name" value="CHYMOTRYPSIN"/>
</dbReference>
<gene>
    <name evidence="12" type="primary">LOC113401234</name>
</gene>
<keyword evidence="7" id="KW-1015">Disulfide bond</keyword>
<evidence type="ECO:0000256" key="5">
    <source>
        <dbReference type="ARBA" id="ARBA00022825"/>
    </source>
</evidence>
<dbReference type="InterPro" id="IPR009003">
    <property type="entry name" value="Peptidase_S1_PA"/>
</dbReference>
<dbReference type="Pfam" id="PF00089">
    <property type="entry name" value="Trypsin"/>
    <property type="match status" value="1"/>
</dbReference>
<comment type="similarity">
    <text evidence="1">Belongs to the peptidase S1 family.</text>
</comment>
<dbReference type="InterPro" id="IPR050430">
    <property type="entry name" value="Peptidase_S1"/>
</dbReference>
<dbReference type="PROSITE" id="PS50240">
    <property type="entry name" value="TRYPSIN_DOM"/>
    <property type="match status" value="1"/>
</dbReference>
<dbReference type="Gene3D" id="2.40.10.10">
    <property type="entry name" value="Trypsin-like serine proteases"/>
    <property type="match status" value="1"/>
</dbReference>
<dbReference type="CDD" id="cd00190">
    <property type="entry name" value="Tryp_SPc"/>
    <property type="match status" value="1"/>
</dbReference>
<evidence type="ECO:0000259" key="10">
    <source>
        <dbReference type="PROSITE" id="PS50240"/>
    </source>
</evidence>
<dbReference type="GeneID" id="113401234"/>
<dbReference type="GO" id="GO:0006508">
    <property type="term" value="P:proteolysis"/>
    <property type="evidence" value="ECO:0007669"/>
    <property type="project" value="UniProtKB-KW"/>
</dbReference>
<evidence type="ECO:0000313" key="11">
    <source>
        <dbReference type="Proteomes" id="UP001652626"/>
    </source>
</evidence>
<dbReference type="InterPro" id="IPR043504">
    <property type="entry name" value="Peptidase_S1_PA_chymotrypsin"/>
</dbReference>
<dbReference type="InterPro" id="IPR001254">
    <property type="entry name" value="Trypsin_dom"/>
</dbReference>
<keyword evidence="4 8" id="KW-0378">Hydrolase</keyword>
<reference evidence="12" key="1">
    <citation type="submission" date="2025-08" db="UniProtKB">
        <authorList>
            <consortium name="RefSeq"/>
        </authorList>
    </citation>
    <scope>IDENTIFICATION</scope>
    <source>
        <tissue evidence="12">Whole body</tissue>
    </source>
</reference>
<evidence type="ECO:0000256" key="8">
    <source>
        <dbReference type="RuleBase" id="RU363034"/>
    </source>
</evidence>
<evidence type="ECO:0000256" key="3">
    <source>
        <dbReference type="ARBA" id="ARBA00022729"/>
    </source>
</evidence>
<dbReference type="SUPFAM" id="SSF50494">
    <property type="entry name" value="Trypsin-like serine proteases"/>
    <property type="match status" value="1"/>
</dbReference>
<dbReference type="OMA" id="NPPRDAC"/>
<dbReference type="SMART" id="SM00020">
    <property type="entry name" value="Tryp_SPc"/>
    <property type="match status" value="1"/>
</dbReference>
<dbReference type="Proteomes" id="UP001652626">
    <property type="component" value="Chromosome 7"/>
</dbReference>